<sequence>MKRPLHSTSSWLALPPHAVNHRLDSSIGKH</sequence>
<reference evidence="1" key="1">
    <citation type="submission" date="2014-11" db="EMBL/GenBank/DDBJ databases">
        <authorList>
            <person name="Amaro Gonzalez C."/>
        </authorList>
    </citation>
    <scope>NUCLEOTIDE SEQUENCE</scope>
</reference>
<organism evidence="1">
    <name type="scientific">Anguilla anguilla</name>
    <name type="common">European freshwater eel</name>
    <name type="synonym">Muraena anguilla</name>
    <dbReference type="NCBI Taxonomy" id="7936"/>
    <lineage>
        <taxon>Eukaryota</taxon>
        <taxon>Metazoa</taxon>
        <taxon>Chordata</taxon>
        <taxon>Craniata</taxon>
        <taxon>Vertebrata</taxon>
        <taxon>Euteleostomi</taxon>
        <taxon>Actinopterygii</taxon>
        <taxon>Neopterygii</taxon>
        <taxon>Teleostei</taxon>
        <taxon>Anguilliformes</taxon>
        <taxon>Anguillidae</taxon>
        <taxon>Anguilla</taxon>
    </lineage>
</organism>
<dbReference type="EMBL" id="GBXM01068902">
    <property type="protein sequence ID" value="JAH39675.1"/>
    <property type="molecule type" value="Transcribed_RNA"/>
</dbReference>
<reference evidence="1" key="2">
    <citation type="journal article" date="2015" name="Fish Shellfish Immunol.">
        <title>Early steps in the European eel (Anguilla anguilla)-Vibrio vulnificus interaction in the gills: Role of the RtxA13 toxin.</title>
        <authorList>
            <person name="Callol A."/>
            <person name="Pajuelo D."/>
            <person name="Ebbesson L."/>
            <person name="Teles M."/>
            <person name="MacKenzie S."/>
            <person name="Amaro C."/>
        </authorList>
    </citation>
    <scope>NUCLEOTIDE SEQUENCE</scope>
</reference>
<name>A0A0E9SG49_ANGAN</name>
<evidence type="ECO:0000313" key="1">
    <source>
        <dbReference type="EMBL" id="JAH39675.1"/>
    </source>
</evidence>
<protein>
    <submittedName>
        <fullName evidence="1">Uncharacterized protein</fullName>
    </submittedName>
</protein>
<dbReference type="AlphaFoldDB" id="A0A0E9SG49"/>
<accession>A0A0E9SG49</accession>
<proteinExistence type="predicted"/>